<dbReference type="SUPFAM" id="SSF52833">
    <property type="entry name" value="Thioredoxin-like"/>
    <property type="match status" value="1"/>
</dbReference>
<dbReference type="EMBL" id="JAFKMR010000039">
    <property type="protein sequence ID" value="MBN8745708.1"/>
    <property type="molecule type" value="Genomic_DNA"/>
</dbReference>
<gene>
    <name evidence="1" type="ORF">J0I24_15650</name>
</gene>
<reference evidence="1" key="1">
    <citation type="submission" date="2021-02" db="EMBL/GenBank/DDBJ databases">
        <title>Thiocyanate and organic carbon inputs drive convergent selection for specific autotrophic Afipia and Thiobacillus strains within complex microbiomes.</title>
        <authorList>
            <person name="Huddy R.J."/>
            <person name="Sachdeva R."/>
            <person name="Kadzinga F."/>
            <person name="Kantor R.S."/>
            <person name="Harrison S.T.L."/>
            <person name="Banfield J.F."/>
        </authorList>
    </citation>
    <scope>NUCLEOTIDE SEQUENCE</scope>
    <source>
        <strain evidence="1">SCN18_13_7_16_R3_B_64_19</strain>
    </source>
</reference>
<evidence type="ECO:0000313" key="2">
    <source>
        <dbReference type="Proteomes" id="UP000664800"/>
    </source>
</evidence>
<comment type="caution">
    <text evidence="1">The sequence shown here is derived from an EMBL/GenBank/DDBJ whole genome shotgun (WGS) entry which is preliminary data.</text>
</comment>
<dbReference type="Gene3D" id="3.40.30.10">
    <property type="entry name" value="Glutaredoxin"/>
    <property type="match status" value="1"/>
</dbReference>
<evidence type="ECO:0000313" key="1">
    <source>
        <dbReference type="EMBL" id="MBN8745708.1"/>
    </source>
</evidence>
<dbReference type="RefSeq" id="WP_276732843.1">
    <property type="nucleotide sequence ID" value="NZ_JAFKMR010000039.1"/>
</dbReference>
<dbReference type="InterPro" id="IPR036249">
    <property type="entry name" value="Thioredoxin-like_sf"/>
</dbReference>
<proteinExistence type="predicted"/>
<organism evidence="1 2">
    <name type="scientific">Thiomonas arsenitoxydans (strain DSM 22701 / CIP 110005 / 3As)</name>
    <dbReference type="NCBI Taxonomy" id="426114"/>
    <lineage>
        <taxon>Bacteria</taxon>
        <taxon>Pseudomonadati</taxon>
        <taxon>Pseudomonadota</taxon>
        <taxon>Betaproteobacteria</taxon>
        <taxon>Burkholderiales</taxon>
        <taxon>Thiomonas</taxon>
    </lineage>
</organism>
<protein>
    <recommendedName>
        <fullName evidence="3">Thioredoxin-like fold domain-containing protein</fullName>
    </recommendedName>
</protein>
<dbReference type="Proteomes" id="UP000664800">
    <property type="component" value="Unassembled WGS sequence"/>
</dbReference>
<evidence type="ECO:0008006" key="3">
    <source>
        <dbReference type="Google" id="ProtNLM"/>
    </source>
</evidence>
<name>A0A8I1N0K9_THIA3</name>
<accession>A0A8I1N0K9</accession>
<dbReference type="AlphaFoldDB" id="A0A8I1N0K9"/>
<sequence>MNLRMIHRGSTLLLGLMLWLAGGSGVSAQSIPPRINASSAAVRQAALWADLKQFWGESMQLPGIDTGPANSDKRMLVYFDPNCPMCARQWRILKPYLNTLRIHWIPFAYFNASSVRMAAGLLAAKDPSAAFDFNENHYNFQTQTGGFLAPQNVPAWAISEVKSITTNPFVKQNIQATPTIGLELEQGQRYYVILGVIDAQRLAKIMPLLSRAPMGTTPTH</sequence>